<comment type="caution">
    <text evidence="6">The sequence shown here is derived from an EMBL/GenBank/DDBJ whole genome shotgun (WGS) entry which is preliminary data.</text>
</comment>
<dbReference type="InterPro" id="IPR050393">
    <property type="entry name" value="MFP_Efflux_Pump"/>
</dbReference>
<feature type="domain" description="Multidrug resistance protein MdtA-like barrel-sandwich hybrid" evidence="4">
    <location>
        <begin position="78"/>
        <end position="257"/>
    </location>
</feature>
<name>A0A4R0YJZ0_9GAMM</name>
<dbReference type="Gene3D" id="2.40.30.170">
    <property type="match status" value="1"/>
</dbReference>
<gene>
    <name evidence="6" type="ORF">EZM97_21490</name>
</gene>
<organism evidence="6 7">
    <name type="scientific">Dyella soli</name>
    <dbReference type="NCBI Taxonomy" id="522319"/>
    <lineage>
        <taxon>Bacteria</taxon>
        <taxon>Pseudomonadati</taxon>
        <taxon>Pseudomonadota</taxon>
        <taxon>Gammaproteobacteria</taxon>
        <taxon>Lysobacterales</taxon>
        <taxon>Rhodanobacteraceae</taxon>
        <taxon>Dyella</taxon>
    </lineage>
</organism>
<evidence type="ECO:0000256" key="1">
    <source>
        <dbReference type="ARBA" id="ARBA00009477"/>
    </source>
</evidence>
<dbReference type="PANTHER" id="PTHR30367:SF6">
    <property type="entry name" value="SECRETION PROTEIN-RELATED"/>
    <property type="match status" value="1"/>
</dbReference>
<proteinExistence type="inferred from homology"/>
<evidence type="ECO:0000259" key="4">
    <source>
        <dbReference type="Pfam" id="PF25917"/>
    </source>
</evidence>
<keyword evidence="3" id="KW-0472">Membrane</keyword>
<protein>
    <submittedName>
        <fullName evidence="6">HlyD family secretion protein</fullName>
    </submittedName>
</protein>
<feature type="domain" description="p-hydroxybenzoic acid efflux pump subunit AaeA-like beta-barrel" evidence="5">
    <location>
        <begin position="269"/>
        <end position="357"/>
    </location>
</feature>
<accession>A0A4R0YJZ0</accession>
<dbReference type="RefSeq" id="WP_131410634.1">
    <property type="nucleotide sequence ID" value="NZ_SJTG01000003.1"/>
</dbReference>
<dbReference type="Proteomes" id="UP000291822">
    <property type="component" value="Unassembled WGS sequence"/>
</dbReference>
<evidence type="ECO:0000313" key="7">
    <source>
        <dbReference type="Proteomes" id="UP000291822"/>
    </source>
</evidence>
<comment type="similarity">
    <text evidence="1">Belongs to the membrane fusion protein (MFP) (TC 8.A.1) family.</text>
</comment>
<dbReference type="Pfam" id="PF25917">
    <property type="entry name" value="BSH_RND"/>
    <property type="match status" value="1"/>
</dbReference>
<evidence type="ECO:0000259" key="5">
    <source>
        <dbReference type="Pfam" id="PF25963"/>
    </source>
</evidence>
<keyword evidence="7" id="KW-1185">Reference proteome</keyword>
<sequence>MPTEPQAKPESVAGAPGGESTAAAATPPPTGDAASDARQTHNIVRVTLIVLFVLFVYHVISDRITPYTSQATVDTFLVQIAPEVSGQVISVEVADNHEVRKGQALFRIDPLPFQIALRSARANLSVATQNAEASEADVRVADAQLNRQRVDLTASQQLGKIVLDLSSKRALSETAAIRARADIAKSQAEISRGVAESERARVRLGEAGNANAQVRQALAAVEQAQLDLRQSTVTAPADGVVTNLRLSPGQFANRGQPVLSFIADGPRWVTAAMRENQLGNIVPGDHAYVVFDDQPGKVFDARVDSVGWGVAQGGEEPKGQLPKIEAPSGWLREPQRFPVRLVLDPPTDAADRLPPGRSGAQANVVVLTREHSVFNPVSRLWIWLVAMLSYLR</sequence>
<evidence type="ECO:0000256" key="3">
    <source>
        <dbReference type="SAM" id="Phobius"/>
    </source>
</evidence>
<feature type="region of interest" description="Disordered" evidence="2">
    <location>
        <begin position="1"/>
        <end position="37"/>
    </location>
</feature>
<dbReference type="Gene3D" id="2.40.50.100">
    <property type="match status" value="1"/>
</dbReference>
<dbReference type="InterPro" id="IPR058625">
    <property type="entry name" value="MdtA-like_BSH"/>
</dbReference>
<keyword evidence="3" id="KW-0812">Transmembrane</keyword>
<evidence type="ECO:0000256" key="2">
    <source>
        <dbReference type="SAM" id="MobiDB-lite"/>
    </source>
</evidence>
<keyword evidence="3" id="KW-1133">Transmembrane helix</keyword>
<feature type="compositionally biased region" description="Low complexity" evidence="2">
    <location>
        <begin position="18"/>
        <end position="37"/>
    </location>
</feature>
<feature type="transmembrane region" description="Helical" evidence="3">
    <location>
        <begin position="43"/>
        <end position="60"/>
    </location>
</feature>
<reference evidence="6 7" key="1">
    <citation type="submission" date="2019-02" db="EMBL/GenBank/DDBJ databases">
        <title>Dyella amyloliquefaciens sp. nov., isolated from forest soil.</title>
        <authorList>
            <person name="Gao Z.-H."/>
            <person name="Qiu L.-H."/>
        </authorList>
    </citation>
    <scope>NUCLEOTIDE SEQUENCE [LARGE SCALE GENOMIC DNA]</scope>
    <source>
        <strain evidence="6 7">KACC 12747</strain>
    </source>
</reference>
<dbReference type="Pfam" id="PF25963">
    <property type="entry name" value="Beta-barrel_AAEA"/>
    <property type="match status" value="1"/>
</dbReference>
<dbReference type="AlphaFoldDB" id="A0A4R0YJZ0"/>
<dbReference type="InterPro" id="IPR058634">
    <property type="entry name" value="AaeA-lik-b-barrel"/>
</dbReference>
<dbReference type="PANTHER" id="PTHR30367">
    <property type="entry name" value="P-HYDROXYBENZOIC ACID EFFLUX PUMP SUBUNIT AAEA-RELATED"/>
    <property type="match status" value="1"/>
</dbReference>
<evidence type="ECO:0000313" key="6">
    <source>
        <dbReference type="EMBL" id="TCI08829.1"/>
    </source>
</evidence>
<dbReference type="EMBL" id="SJTG01000003">
    <property type="protein sequence ID" value="TCI08829.1"/>
    <property type="molecule type" value="Genomic_DNA"/>
</dbReference>
<dbReference type="SUPFAM" id="SSF111369">
    <property type="entry name" value="HlyD-like secretion proteins"/>
    <property type="match status" value="2"/>
</dbReference>